<dbReference type="OrthoDB" id="1451596at2"/>
<feature type="transmembrane region" description="Helical" evidence="9">
    <location>
        <begin position="42"/>
        <end position="59"/>
    </location>
</feature>
<keyword evidence="5" id="KW-0805">Transcription regulation</keyword>
<dbReference type="PANTHER" id="PTHR30572">
    <property type="entry name" value="MEMBRANE COMPONENT OF TRANSPORTER-RELATED"/>
    <property type="match status" value="1"/>
</dbReference>
<dbReference type="GO" id="GO:0003700">
    <property type="term" value="F:DNA-binding transcription factor activity"/>
    <property type="evidence" value="ECO:0007669"/>
    <property type="project" value="InterPro"/>
</dbReference>
<dbReference type="GO" id="GO:0043565">
    <property type="term" value="F:sequence-specific DNA binding"/>
    <property type="evidence" value="ECO:0007669"/>
    <property type="project" value="InterPro"/>
</dbReference>
<dbReference type="SMART" id="SM00342">
    <property type="entry name" value="HTH_ARAC"/>
    <property type="match status" value="1"/>
</dbReference>
<feature type="transmembrane region" description="Helical" evidence="9">
    <location>
        <begin position="792"/>
        <end position="822"/>
    </location>
</feature>
<feature type="transmembrane region" description="Helical" evidence="9">
    <location>
        <begin position="746"/>
        <end position="772"/>
    </location>
</feature>
<dbReference type="SUPFAM" id="SSF46689">
    <property type="entry name" value="Homeodomain-like"/>
    <property type="match status" value="1"/>
</dbReference>
<dbReference type="Pfam" id="PF02687">
    <property type="entry name" value="FtsX"/>
    <property type="match status" value="2"/>
</dbReference>
<feature type="transmembrane region" description="Helical" evidence="9">
    <location>
        <begin position="425"/>
        <end position="446"/>
    </location>
</feature>
<evidence type="ECO:0000256" key="7">
    <source>
        <dbReference type="ARBA" id="ARBA00023136"/>
    </source>
</evidence>
<evidence type="ECO:0000256" key="1">
    <source>
        <dbReference type="ARBA" id="ARBA00004651"/>
    </source>
</evidence>
<feature type="transmembrane region" description="Helical" evidence="9">
    <location>
        <begin position="221"/>
        <end position="240"/>
    </location>
</feature>
<evidence type="ECO:0000256" key="8">
    <source>
        <dbReference type="ARBA" id="ARBA00023163"/>
    </source>
</evidence>
<evidence type="ECO:0000256" key="6">
    <source>
        <dbReference type="ARBA" id="ARBA00023125"/>
    </source>
</evidence>
<feature type="transmembrane region" description="Helical" evidence="9">
    <location>
        <begin position="185"/>
        <end position="209"/>
    </location>
</feature>
<dbReference type="GO" id="GO:0022857">
    <property type="term" value="F:transmembrane transporter activity"/>
    <property type="evidence" value="ECO:0007669"/>
    <property type="project" value="TreeGrafter"/>
</dbReference>
<organism evidence="11 12">
    <name type="scientific">Mucilaginibacter ginsenosidivorans</name>
    <dbReference type="NCBI Taxonomy" id="398053"/>
    <lineage>
        <taxon>Bacteria</taxon>
        <taxon>Pseudomonadati</taxon>
        <taxon>Bacteroidota</taxon>
        <taxon>Sphingobacteriia</taxon>
        <taxon>Sphingobacteriales</taxon>
        <taxon>Sphingobacteriaceae</taxon>
        <taxon>Mucilaginibacter</taxon>
    </lineage>
</organism>
<dbReference type="RefSeq" id="WP_147032739.1">
    <property type="nucleotide sequence ID" value="NZ_CP042436.1"/>
</dbReference>
<evidence type="ECO:0000256" key="4">
    <source>
        <dbReference type="ARBA" id="ARBA00022989"/>
    </source>
</evidence>
<evidence type="ECO:0000256" key="5">
    <source>
        <dbReference type="ARBA" id="ARBA00023015"/>
    </source>
</evidence>
<feature type="transmembrane region" description="Helical" evidence="9">
    <location>
        <begin position="842"/>
        <end position="863"/>
    </location>
</feature>
<dbReference type="AlphaFoldDB" id="A0A5B8V0V3"/>
<dbReference type="Proteomes" id="UP000321479">
    <property type="component" value="Chromosome"/>
</dbReference>
<feature type="transmembrane region" description="Helical" evidence="9">
    <location>
        <begin position="1142"/>
        <end position="1161"/>
    </location>
</feature>
<keyword evidence="2" id="KW-1003">Cell membrane</keyword>
<feature type="transmembrane region" description="Helical" evidence="9">
    <location>
        <begin position="1173"/>
        <end position="1194"/>
    </location>
</feature>
<keyword evidence="6" id="KW-0238">DNA-binding</keyword>
<dbReference type="PANTHER" id="PTHR30572:SF18">
    <property type="entry name" value="ABC-TYPE MACROLIDE FAMILY EXPORT SYSTEM PERMEASE COMPONENT 2"/>
    <property type="match status" value="1"/>
</dbReference>
<dbReference type="Pfam" id="PF12704">
    <property type="entry name" value="MacB_PCD"/>
    <property type="match status" value="2"/>
</dbReference>
<feature type="transmembrane region" description="Helical" evidence="9">
    <location>
        <begin position="71"/>
        <end position="90"/>
    </location>
</feature>
<feature type="transmembrane region" description="Helical" evidence="9">
    <location>
        <begin position="701"/>
        <end position="726"/>
    </location>
</feature>
<keyword evidence="8" id="KW-0804">Transcription</keyword>
<accession>A0A5B8V0V3</accession>
<feature type="transmembrane region" description="Helical" evidence="9">
    <location>
        <begin position="144"/>
        <end position="164"/>
    </location>
</feature>
<gene>
    <name evidence="11" type="ORF">FRZ54_16795</name>
</gene>
<evidence type="ECO:0000256" key="3">
    <source>
        <dbReference type="ARBA" id="ARBA00022692"/>
    </source>
</evidence>
<dbReference type="KEGG" id="mgin:FRZ54_16795"/>
<keyword evidence="3 9" id="KW-0812">Transmembrane</keyword>
<dbReference type="InterPro" id="IPR009057">
    <property type="entry name" value="Homeodomain-like_sf"/>
</dbReference>
<feature type="transmembrane region" description="Helical" evidence="9">
    <location>
        <begin position="105"/>
        <end position="124"/>
    </location>
</feature>
<dbReference type="PROSITE" id="PS00041">
    <property type="entry name" value="HTH_ARAC_FAMILY_1"/>
    <property type="match status" value="1"/>
</dbReference>
<feature type="transmembrane region" description="Helical" evidence="9">
    <location>
        <begin position="1093"/>
        <end position="1115"/>
    </location>
</feature>
<feature type="transmembrane region" description="Helical" evidence="9">
    <location>
        <begin position="12"/>
        <end position="30"/>
    </location>
</feature>
<dbReference type="Pfam" id="PF12833">
    <property type="entry name" value="HTH_18"/>
    <property type="match status" value="1"/>
</dbReference>
<comment type="subcellular location">
    <subcellularLocation>
        <location evidence="1">Cell membrane</location>
        <topology evidence="1">Multi-pass membrane protein</topology>
    </subcellularLocation>
</comment>
<dbReference type="InterPro" id="IPR018060">
    <property type="entry name" value="HTH_AraC"/>
</dbReference>
<dbReference type="InterPro" id="IPR050250">
    <property type="entry name" value="Macrolide_Exporter_MacB"/>
</dbReference>
<evidence type="ECO:0000256" key="2">
    <source>
        <dbReference type="ARBA" id="ARBA00022475"/>
    </source>
</evidence>
<proteinExistence type="predicted"/>
<evidence type="ECO:0000313" key="12">
    <source>
        <dbReference type="Proteomes" id="UP000321479"/>
    </source>
</evidence>
<reference evidence="11 12" key="1">
    <citation type="journal article" date="2017" name="Curr. Microbiol.">
        <title>Mucilaginibacter ginsenosidivorans sp. nov., Isolated from Soil of Ginseng Field.</title>
        <authorList>
            <person name="Kim M.M."/>
            <person name="Siddiqi M.Z."/>
            <person name="Im W.T."/>
        </authorList>
    </citation>
    <scope>NUCLEOTIDE SEQUENCE [LARGE SCALE GENOMIC DNA]</scope>
    <source>
        <strain evidence="11 12">Gsoil 3017</strain>
    </source>
</reference>
<dbReference type="PROSITE" id="PS01124">
    <property type="entry name" value="HTH_ARAC_FAMILY_2"/>
    <property type="match status" value="1"/>
</dbReference>
<evidence type="ECO:0000313" key="11">
    <source>
        <dbReference type="EMBL" id="QEC64166.1"/>
    </source>
</evidence>
<evidence type="ECO:0000256" key="9">
    <source>
        <dbReference type="SAM" id="Phobius"/>
    </source>
</evidence>
<dbReference type="InterPro" id="IPR025857">
    <property type="entry name" value="MacB_PCD"/>
</dbReference>
<dbReference type="EMBL" id="CP042436">
    <property type="protein sequence ID" value="QEC64166.1"/>
    <property type="molecule type" value="Genomic_DNA"/>
</dbReference>
<dbReference type="InterPro" id="IPR018062">
    <property type="entry name" value="HTH_AraC-typ_CS"/>
</dbReference>
<keyword evidence="7 9" id="KW-0472">Membrane</keyword>
<protein>
    <submittedName>
        <fullName evidence="11">FtsX-like permease family protein</fullName>
    </submittedName>
</protein>
<evidence type="ECO:0000259" key="10">
    <source>
        <dbReference type="PROSITE" id="PS01124"/>
    </source>
</evidence>
<feature type="domain" description="HTH araC/xylS-type" evidence="10">
    <location>
        <begin position="270"/>
        <end position="371"/>
    </location>
</feature>
<name>A0A5B8V0V3_9SPHI</name>
<dbReference type="InterPro" id="IPR003838">
    <property type="entry name" value="ABC3_permease_C"/>
</dbReference>
<keyword evidence="12" id="KW-1185">Reference proteome</keyword>
<dbReference type="Gene3D" id="1.10.10.60">
    <property type="entry name" value="Homeodomain-like"/>
    <property type="match status" value="2"/>
</dbReference>
<dbReference type="GO" id="GO:0005886">
    <property type="term" value="C:plasma membrane"/>
    <property type="evidence" value="ECO:0007669"/>
    <property type="project" value="UniProtKB-SubCell"/>
</dbReference>
<sequence>MNTYLFHIDLYGLIFLGTIFVGLTFAWLLWFSRGNNRVANRFLSLALVTAALQIVWVLVSDSRPVGSLSHWSWFSSQFWLAVGPLIFFYMRKRTWQARGFSRKDLLYFCPLLLPWFMLGLEITVSSRAGAAPDNTVIFQRLNTLVHLIAFMSVAVYLYWSRQLIDRFYKGLKFNDGDRYRRELQWLHDLLIGLGLVWLLWIPLTAIDYFAYHNQLDRQAYYPLYILLAAMIIRLGAVAFLRPENEASVEPQAFSKPLPSTELKQKGAWLKKVMETTLFHQDAELSLGTLAERLGIHPHELSRIINIALKKNFNDFVNECRIMDVVRKMQNPVYDRMTLLGIAFESGFNSKSTFNRTFKQMTGKSPAEYKKERPTYHLTPYSHSGTIISYKEAAPVWSSEKLNRNYMFKNYLKIAWRSLKRNKGYATINVVGLAIGIASCLLIFLIVQFETSFDNFHSKKDHIYRVLTVFHNPDGVFPTSGTPLPLSEGLRIDFPQLQSVAAIMQNDGSHYSVGNSTKSETAKKFKEDLAYFAEPQFFDIFDFKWLAGDKKKALAEPNTVVLTRDEANKFFGDWHDAMGKIVRYENRKDLKVTGILEDVPANTDFPIKLVVSWLTSAGKGGEHEGNAHDWVSTFGDNNCYIILPDNISVSRFNANLQAFVKKHKPADYVKDGLALQALADMHYNTQVNVFSGHPFSKQLIDVITLIGVFLLIIACVNFINLATAQAVNRSKEVGIRKVLGSKRNQLVCQFITETLIITVFAVVLAVGIAQLVLPMLNSLLEIKLSAGFLLDPTLLLFLLGVIMAVTLLSGFYPAMVLSGFNPIEALKNKIRAGRSTGISLRRVLVVFQFGIAQVLVIGTLVLIYQMNYFNNKSLGFNKEAVITVDFPGDSVSRTKINSLKDQLMLQPGINDVSFSFASPSDNNGWGSDFKFNNSPKQTDFSASLKWADAEYFKLYGLQFAAGGPYLKSDTINSYVINETLMHKLGMRDPKDAIGKYIKLWDDKTKYARIVGVVKDFNIGSLRNPIPPVLMAPWKDVYQKLNIKIQPQNVSQTLASVEKLWNSTFPEGMYEYQFLDDKIANFYKSERQLSDLYKIFAGIAIFISCLGLYGLVSFMAVQRTKEVGIRKTLGASVGHIVYLFSKEFTILILIAFPIAGGLGYYFMHKWLQDFTYKITMGPGIFIIAIMSSVVIAWAAVGFKAVKAALANPVRSLRSE</sequence>
<keyword evidence="4 9" id="KW-1133">Transmembrane helix</keyword>